<evidence type="ECO:0000313" key="3">
    <source>
        <dbReference type="Proteomes" id="UP000033428"/>
    </source>
</evidence>
<gene>
    <name evidence="2" type="ORF">OMAG_000868</name>
</gene>
<accession>A0A0F0CPL6</accession>
<dbReference type="InterPro" id="IPR050194">
    <property type="entry name" value="Glycosyltransferase_grp1"/>
</dbReference>
<reference evidence="2 3" key="1">
    <citation type="submission" date="2015-02" db="EMBL/GenBank/DDBJ databases">
        <title>Single-cell genomics of uncultivated deep-branching MTB reveals a conserved set of magnetosome genes.</title>
        <authorList>
            <person name="Kolinko S."/>
            <person name="Richter M."/>
            <person name="Glockner F.O."/>
            <person name="Brachmann A."/>
            <person name="Schuler D."/>
        </authorList>
    </citation>
    <scope>NUCLEOTIDE SEQUENCE [LARGE SCALE GENOMIC DNA]</scope>
    <source>
        <strain evidence="2">SKK-01</strain>
    </source>
</reference>
<dbReference type="PANTHER" id="PTHR45947">
    <property type="entry name" value="SULFOQUINOVOSYL TRANSFERASE SQD2"/>
    <property type="match status" value="1"/>
</dbReference>
<protein>
    <submittedName>
        <fullName evidence="2">Glycosyltransferase group 1 family protein</fullName>
    </submittedName>
</protein>
<name>A0A0F0CPL6_9BACT</name>
<evidence type="ECO:0000313" key="2">
    <source>
        <dbReference type="EMBL" id="KJJ85258.1"/>
    </source>
</evidence>
<organism evidence="2 3">
    <name type="scientific">Candidatus Omnitrophus magneticus</name>
    <dbReference type="NCBI Taxonomy" id="1609969"/>
    <lineage>
        <taxon>Bacteria</taxon>
        <taxon>Pseudomonadati</taxon>
        <taxon>Candidatus Omnitrophota</taxon>
        <taxon>Candidatus Omnitrophus</taxon>
    </lineage>
</organism>
<comment type="caution">
    <text evidence="2">The sequence shown here is derived from an EMBL/GenBank/DDBJ whole genome shotgun (WGS) entry which is preliminary data.</text>
</comment>
<dbReference type="InterPro" id="IPR001296">
    <property type="entry name" value="Glyco_trans_1"/>
</dbReference>
<dbReference type="PATRIC" id="fig|1609969.3.peg.933"/>
<dbReference type="Gene3D" id="3.40.50.2000">
    <property type="entry name" value="Glycogen Phosphorylase B"/>
    <property type="match status" value="2"/>
</dbReference>
<dbReference type="GO" id="GO:0016757">
    <property type="term" value="F:glycosyltransferase activity"/>
    <property type="evidence" value="ECO:0007669"/>
    <property type="project" value="InterPro"/>
</dbReference>
<dbReference type="Proteomes" id="UP000033428">
    <property type="component" value="Unassembled WGS sequence"/>
</dbReference>
<feature type="domain" description="Glycosyl transferase family 1" evidence="1">
    <location>
        <begin position="198"/>
        <end position="316"/>
    </location>
</feature>
<proteinExistence type="predicted"/>
<evidence type="ECO:0000259" key="1">
    <source>
        <dbReference type="Pfam" id="PF00534"/>
    </source>
</evidence>
<dbReference type="SUPFAM" id="SSF53756">
    <property type="entry name" value="UDP-Glycosyltransferase/glycogen phosphorylase"/>
    <property type="match status" value="1"/>
</dbReference>
<dbReference type="PANTHER" id="PTHR45947:SF3">
    <property type="entry name" value="SULFOQUINOVOSYL TRANSFERASE SQD2"/>
    <property type="match status" value="1"/>
</dbReference>
<dbReference type="EMBL" id="JYNY01000197">
    <property type="protein sequence ID" value="KJJ85258.1"/>
    <property type="molecule type" value="Genomic_DNA"/>
</dbReference>
<keyword evidence="2" id="KW-0808">Transferase</keyword>
<dbReference type="AlphaFoldDB" id="A0A0F0CPL6"/>
<sequence>MDKTIKIAIVHDWLTGMRGGEKCLEVLCELFPSADLFTLLHKKNSVSKTIENMKIKTSFLQNIPGITKSYRNFLPLFPIAIEKFDLRGYDLILSSSHAVAKGVRINSKALHISYCYTPARYAWQFFDDYFSKENFIKKFFISLVIKNLKKWDLKSNEKVTEFIAISHYIKNRIKKYYNRNSTVIYPPVDTDFPLASAKDSQQIKINDKPYYLMVSALVPYKRVDLAIKAFNENKKQLVIIGSGNEFNKLKSMARDNIKFLGWLGDETLREYYTNARALIFPGEEDFGIVPLEAQAYGKPVIAYASGGALETIIPFEELDDARKKENITNYIPKDIHGPTGVFFYSQTVPQLNKAIETFEANIKQFKPENARENALKFNRSRFKTEIKNFIEEKWLEHSTGTSAKIGGLQNTVKK</sequence>
<keyword evidence="3" id="KW-1185">Reference proteome</keyword>
<dbReference type="Pfam" id="PF00534">
    <property type="entry name" value="Glycos_transf_1"/>
    <property type="match status" value="1"/>
</dbReference>